<evidence type="ECO:0000313" key="1">
    <source>
        <dbReference type="EMBL" id="EGT49694.1"/>
    </source>
</evidence>
<organism evidence="2">
    <name type="scientific">Caenorhabditis brenneri</name>
    <name type="common">Nematode worm</name>
    <dbReference type="NCBI Taxonomy" id="135651"/>
    <lineage>
        <taxon>Eukaryota</taxon>
        <taxon>Metazoa</taxon>
        <taxon>Ecdysozoa</taxon>
        <taxon>Nematoda</taxon>
        <taxon>Chromadorea</taxon>
        <taxon>Rhabditida</taxon>
        <taxon>Rhabditina</taxon>
        <taxon>Rhabditomorpha</taxon>
        <taxon>Rhabditoidea</taxon>
        <taxon>Rhabditidae</taxon>
        <taxon>Peloderinae</taxon>
        <taxon>Caenorhabditis</taxon>
    </lineage>
</organism>
<evidence type="ECO:0000313" key="2">
    <source>
        <dbReference type="Proteomes" id="UP000008068"/>
    </source>
</evidence>
<dbReference type="PANTHER" id="PTHR31379">
    <property type="entry name" value="F-BOX C PROTEIN-RELATED-RELATED"/>
    <property type="match status" value="1"/>
</dbReference>
<keyword evidence="2" id="KW-1185">Reference proteome</keyword>
<reference evidence="2" key="1">
    <citation type="submission" date="2011-07" db="EMBL/GenBank/DDBJ databases">
        <authorList>
            <consortium name="Caenorhabditis brenneri Sequencing and Analysis Consortium"/>
            <person name="Wilson R.K."/>
        </authorList>
    </citation>
    <scope>NUCLEOTIDE SEQUENCE [LARGE SCALE GENOMIC DNA]</scope>
    <source>
        <strain evidence="2">PB2801</strain>
    </source>
</reference>
<sequence length="408" mass="47976">MIDYDSLKCILPHLDPKKRLELFDRCPSLRALDRKTPIKLDSFKFGNSYVQINEKKYQLGVVRHYPDVEAPEWVRRENERGGAKFDVGAFAPITKRVVSIDLQHRNERDRKPTIQETIKNGEDEQKLKELLITVKNDDNCSNQKVLEMRIERLQYDIRSFKEQKAISELKFTNYLLLTKPTVSHQREYLCYAFPIRDYLDYLIKFLFGGRTIVMDSLKYVAVTNIIWPENVTIRVRRDFEVQWKDNQIFSIGYPSKNIYFRIAYLQSLNITQRLEDITFEVKEAMLEETIGNLLELWGDSIPEQARTQLIRKQFPFLTGFNTTTHRIKIAVGKIRDGKMPATRGNYRIEWERYALAEHFRREAVAQPGYMPAHLFPPELAHLIPLEPARLAPRQPVRLPPLVNLLPIE</sequence>
<dbReference type="InParanoid" id="G0MDH0"/>
<protein>
    <recommendedName>
        <fullName evidence="3">F-box C protein</fullName>
    </recommendedName>
</protein>
<name>G0MDH0_CAEBE</name>
<gene>
    <name evidence="1" type="ORF">CAEBREN_13923</name>
</gene>
<dbReference type="InterPro" id="IPR021942">
    <property type="entry name" value="DUF3557"/>
</dbReference>
<dbReference type="PANTHER" id="PTHR31379:SF1">
    <property type="entry name" value="F-BOX C PROTEIN-RELATED"/>
    <property type="match status" value="1"/>
</dbReference>
<evidence type="ECO:0008006" key="3">
    <source>
        <dbReference type="Google" id="ProtNLM"/>
    </source>
</evidence>
<dbReference type="OrthoDB" id="5908841at2759"/>
<proteinExistence type="predicted"/>
<dbReference type="AlphaFoldDB" id="G0MDH0"/>
<dbReference type="EMBL" id="GL379790">
    <property type="protein sequence ID" value="EGT49694.1"/>
    <property type="molecule type" value="Genomic_DNA"/>
</dbReference>
<dbReference type="Proteomes" id="UP000008068">
    <property type="component" value="Unassembled WGS sequence"/>
</dbReference>
<accession>G0MDH0</accession>
<dbReference type="HOGENOM" id="CLU_681933_0_0_1"/>